<feature type="compositionally biased region" description="Low complexity" evidence="1">
    <location>
        <begin position="26"/>
        <end position="58"/>
    </location>
</feature>
<protein>
    <recommendedName>
        <fullName evidence="2">BTB domain-containing protein</fullName>
    </recommendedName>
</protein>
<dbReference type="SUPFAM" id="SSF54695">
    <property type="entry name" value="POZ domain"/>
    <property type="match status" value="1"/>
</dbReference>
<evidence type="ECO:0000313" key="3">
    <source>
        <dbReference type="EMBL" id="EME38705.1"/>
    </source>
</evidence>
<dbReference type="Proteomes" id="UP000016933">
    <property type="component" value="Unassembled WGS sequence"/>
</dbReference>
<proteinExistence type="predicted"/>
<sequence>MAVQVNTPAVMPAPPALPRVPPQPSTAPSAAHAPAASPATTLPQSKTPTRTPSAPSTTGPITVPSSESPTPVAPSAIAAAPLSASRSTPSSSAPPPQQYTLASTTKRPSDGETVPAKRFKSSYFETITILVGKAEDKFLVHKATICARSPYFAAACSMKWEQGQEGVVRLPNHSPKAFDMIVHWLYTDTLDLNIVELDWHAQPLYHVLVCIWRQAHHYQLFDLCNKTVDCMFARHRKFPDVRPSSNSLIDACALVSESGARRPLVDVAVWTFDGPAFDQLGAQLPKEVLLAVTRKLMAGEQKQDSNPVRKPRCHYHNHSEGDTKCTWDR</sequence>
<dbReference type="PANTHER" id="PTHR47843">
    <property type="entry name" value="BTB DOMAIN-CONTAINING PROTEIN-RELATED"/>
    <property type="match status" value="1"/>
</dbReference>
<dbReference type="PANTHER" id="PTHR47843:SF2">
    <property type="entry name" value="BTB DOMAIN-CONTAINING PROTEIN"/>
    <property type="match status" value="1"/>
</dbReference>
<dbReference type="OMA" id="TMFARRR"/>
<evidence type="ECO:0000259" key="2">
    <source>
        <dbReference type="PROSITE" id="PS50097"/>
    </source>
</evidence>
<dbReference type="Pfam" id="PF00651">
    <property type="entry name" value="BTB"/>
    <property type="match status" value="1"/>
</dbReference>
<feature type="compositionally biased region" description="Pro residues" evidence="1">
    <location>
        <begin position="11"/>
        <end position="25"/>
    </location>
</feature>
<dbReference type="EMBL" id="KB446546">
    <property type="protein sequence ID" value="EME38705.1"/>
    <property type="molecule type" value="Genomic_DNA"/>
</dbReference>
<dbReference type="OrthoDB" id="3639176at2759"/>
<gene>
    <name evidence="3" type="ORF">DOTSEDRAFT_28923</name>
</gene>
<dbReference type="InterPro" id="IPR011333">
    <property type="entry name" value="SKP1/BTB/POZ_sf"/>
</dbReference>
<name>M2YID5_DOTSN</name>
<accession>M2YID5</accession>
<dbReference type="CDD" id="cd18186">
    <property type="entry name" value="BTB_POZ_ZBTB_KLHL-like"/>
    <property type="match status" value="1"/>
</dbReference>
<reference evidence="4" key="1">
    <citation type="journal article" date="2012" name="PLoS Genet.">
        <title>The genomes of the fungal plant pathogens Cladosporium fulvum and Dothistroma septosporum reveal adaptation to different hosts and lifestyles but also signatures of common ancestry.</title>
        <authorList>
            <person name="de Wit P.J.G.M."/>
            <person name="van der Burgt A."/>
            <person name="Oekmen B."/>
            <person name="Stergiopoulos I."/>
            <person name="Abd-Elsalam K.A."/>
            <person name="Aerts A.L."/>
            <person name="Bahkali A.H."/>
            <person name="Beenen H.G."/>
            <person name="Chettri P."/>
            <person name="Cox M.P."/>
            <person name="Datema E."/>
            <person name="de Vries R.P."/>
            <person name="Dhillon B."/>
            <person name="Ganley A.R."/>
            <person name="Griffiths S.A."/>
            <person name="Guo Y."/>
            <person name="Hamelin R.C."/>
            <person name="Henrissat B."/>
            <person name="Kabir M.S."/>
            <person name="Jashni M.K."/>
            <person name="Kema G."/>
            <person name="Klaubauf S."/>
            <person name="Lapidus A."/>
            <person name="Levasseur A."/>
            <person name="Lindquist E."/>
            <person name="Mehrabi R."/>
            <person name="Ohm R.A."/>
            <person name="Owen T.J."/>
            <person name="Salamov A."/>
            <person name="Schwelm A."/>
            <person name="Schijlen E."/>
            <person name="Sun H."/>
            <person name="van den Burg H.A."/>
            <person name="van Ham R.C.H.J."/>
            <person name="Zhang S."/>
            <person name="Goodwin S.B."/>
            <person name="Grigoriev I.V."/>
            <person name="Collemare J."/>
            <person name="Bradshaw R.E."/>
        </authorList>
    </citation>
    <scope>NUCLEOTIDE SEQUENCE [LARGE SCALE GENOMIC DNA]</scope>
    <source>
        <strain evidence="4">NZE10 / CBS 128990</strain>
    </source>
</reference>
<dbReference type="AlphaFoldDB" id="M2YID5"/>
<feature type="compositionally biased region" description="Basic and acidic residues" evidence="1">
    <location>
        <begin position="317"/>
        <end position="329"/>
    </location>
</feature>
<feature type="compositionally biased region" description="Low complexity" evidence="1">
    <location>
        <begin position="68"/>
        <end position="91"/>
    </location>
</feature>
<dbReference type="Gene3D" id="3.30.710.10">
    <property type="entry name" value="Potassium Channel Kv1.1, Chain A"/>
    <property type="match status" value="1"/>
</dbReference>
<dbReference type="PROSITE" id="PS50097">
    <property type="entry name" value="BTB"/>
    <property type="match status" value="1"/>
</dbReference>
<reference evidence="3 4" key="2">
    <citation type="journal article" date="2012" name="PLoS Pathog.">
        <title>Diverse lifestyles and strategies of plant pathogenesis encoded in the genomes of eighteen Dothideomycetes fungi.</title>
        <authorList>
            <person name="Ohm R.A."/>
            <person name="Feau N."/>
            <person name="Henrissat B."/>
            <person name="Schoch C.L."/>
            <person name="Horwitz B.A."/>
            <person name="Barry K.W."/>
            <person name="Condon B.J."/>
            <person name="Copeland A.C."/>
            <person name="Dhillon B."/>
            <person name="Glaser F."/>
            <person name="Hesse C.N."/>
            <person name="Kosti I."/>
            <person name="LaButti K."/>
            <person name="Lindquist E.A."/>
            <person name="Lucas S."/>
            <person name="Salamov A.A."/>
            <person name="Bradshaw R.E."/>
            <person name="Ciuffetti L."/>
            <person name="Hamelin R.C."/>
            <person name="Kema G.H.J."/>
            <person name="Lawrence C."/>
            <person name="Scott J.A."/>
            <person name="Spatafora J.W."/>
            <person name="Turgeon B.G."/>
            <person name="de Wit P.J.G.M."/>
            <person name="Zhong S."/>
            <person name="Goodwin S.B."/>
            <person name="Grigoriev I.V."/>
        </authorList>
    </citation>
    <scope>NUCLEOTIDE SEQUENCE [LARGE SCALE GENOMIC DNA]</scope>
    <source>
        <strain evidence="4">NZE10 / CBS 128990</strain>
    </source>
</reference>
<dbReference type="STRING" id="675120.M2YID5"/>
<keyword evidence="4" id="KW-1185">Reference proteome</keyword>
<feature type="region of interest" description="Disordered" evidence="1">
    <location>
        <begin position="1"/>
        <end position="114"/>
    </location>
</feature>
<dbReference type="InterPro" id="IPR000210">
    <property type="entry name" value="BTB/POZ_dom"/>
</dbReference>
<dbReference type="eggNOG" id="ENOG502QUFU">
    <property type="taxonomic scope" value="Eukaryota"/>
</dbReference>
<dbReference type="HOGENOM" id="CLU_844748_0_0_1"/>
<evidence type="ECO:0000256" key="1">
    <source>
        <dbReference type="SAM" id="MobiDB-lite"/>
    </source>
</evidence>
<organism evidence="3 4">
    <name type="scientific">Dothistroma septosporum (strain NZE10 / CBS 128990)</name>
    <name type="common">Red band needle blight fungus</name>
    <name type="synonym">Mycosphaerella pini</name>
    <dbReference type="NCBI Taxonomy" id="675120"/>
    <lineage>
        <taxon>Eukaryota</taxon>
        <taxon>Fungi</taxon>
        <taxon>Dikarya</taxon>
        <taxon>Ascomycota</taxon>
        <taxon>Pezizomycotina</taxon>
        <taxon>Dothideomycetes</taxon>
        <taxon>Dothideomycetidae</taxon>
        <taxon>Mycosphaerellales</taxon>
        <taxon>Mycosphaerellaceae</taxon>
        <taxon>Dothistroma</taxon>
    </lineage>
</organism>
<feature type="domain" description="BTB" evidence="2">
    <location>
        <begin position="125"/>
        <end position="194"/>
    </location>
</feature>
<dbReference type="SMART" id="SM00225">
    <property type="entry name" value="BTB"/>
    <property type="match status" value="1"/>
</dbReference>
<evidence type="ECO:0000313" key="4">
    <source>
        <dbReference type="Proteomes" id="UP000016933"/>
    </source>
</evidence>
<feature type="region of interest" description="Disordered" evidence="1">
    <location>
        <begin position="300"/>
        <end position="329"/>
    </location>
</feature>